<organism evidence="4 5">
    <name type="scientific">Clostridium frigidicarnis</name>
    <dbReference type="NCBI Taxonomy" id="84698"/>
    <lineage>
        <taxon>Bacteria</taxon>
        <taxon>Bacillati</taxon>
        <taxon>Bacillota</taxon>
        <taxon>Clostridia</taxon>
        <taxon>Eubacteriales</taxon>
        <taxon>Clostridiaceae</taxon>
        <taxon>Clostridium</taxon>
    </lineage>
</organism>
<dbReference type="OrthoDB" id="196195at2"/>
<dbReference type="InterPro" id="IPR036677">
    <property type="entry name" value="EutN_CcmL_sf"/>
</dbReference>
<name>A0A1I0ZSI8_9CLOT</name>
<dbReference type="InterPro" id="IPR004992">
    <property type="entry name" value="EutN_CcmL"/>
</dbReference>
<dbReference type="STRING" id="84698.SAMN04488528_102451"/>
<evidence type="ECO:0000313" key="5">
    <source>
        <dbReference type="Proteomes" id="UP000198619"/>
    </source>
</evidence>
<sequence>MVIGKVVGRLWSTRKDEKLNGQKFLVVRLLKDKEKELEGFFVAADNVGAGNGDLVLITKGASARTSLGDKAIPVDAAVVGIIDSIEVDDE</sequence>
<evidence type="ECO:0000256" key="2">
    <source>
        <dbReference type="ARBA" id="ARBA00023669"/>
    </source>
</evidence>
<proteinExistence type="predicted"/>
<evidence type="ECO:0000313" key="4">
    <source>
        <dbReference type="EMBL" id="SFB28507.1"/>
    </source>
</evidence>
<accession>A0A1I0ZSI8</accession>
<dbReference type="Gene3D" id="2.40.50.220">
    <property type="entry name" value="EutN/Ccml"/>
    <property type="match status" value="1"/>
</dbReference>
<dbReference type="CDD" id="cd01614">
    <property type="entry name" value="EutN_CcmL"/>
    <property type="match status" value="1"/>
</dbReference>
<dbReference type="SUPFAM" id="SSF159133">
    <property type="entry name" value="EutN/CcmL-like"/>
    <property type="match status" value="1"/>
</dbReference>
<dbReference type="PANTHER" id="PTHR36539">
    <property type="entry name" value="ETHANOLAMINE UTILIZATION PROTEIN EUTN"/>
    <property type="match status" value="1"/>
</dbReference>
<dbReference type="GO" id="GO:0031470">
    <property type="term" value="C:carboxysome"/>
    <property type="evidence" value="ECO:0007669"/>
    <property type="project" value="UniProtKB-SubCell"/>
</dbReference>
<dbReference type="PROSITE" id="PS51932">
    <property type="entry name" value="BMV"/>
    <property type="match status" value="1"/>
</dbReference>
<keyword evidence="5" id="KW-1185">Reference proteome</keyword>
<keyword evidence="2" id="KW-1282">Carboxysome</keyword>
<dbReference type="Pfam" id="PF03319">
    <property type="entry name" value="EutN_CcmL"/>
    <property type="match status" value="1"/>
</dbReference>
<keyword evidence="3" id="KW-1283">Bacterial microcompartment</keyword>
<dbReference type="EMBL" id="FOKI01000024">
    <property type="protein sequence ID" value="SFB28507.1"/>
    <property type="molecule type" value="Genomic_DNA"/>
</dbReference>
<dbReference type="AlphaFoldDB" id="A0A1I0ZSI8"/>
<evidence type="ECO:0000256" key="3">
    <source>
        <dbReference type="ARBA" id="ARBA00024446"/>
    </source>
</evidence>
<comment type="subcellular location">
    <subcellularLocation>
        <location evidence="1">Carboxysome</location>
    </subcellularLocation>
</comment>
<gene>
    <name evidence="4" type="ORF">SAMN04488528_102451</name>
</gene>
<dbReference type="PANTHER" id="PTHR36539:SF2">
    <property type="entry name" value="ETHANOLAMINE UTILIZATION PROTEIN"/>
    <property type="match status" value="1"/>
</dbReference>
<evidence type="ECO:0000256" key="1">
    <source>
        <dbReference type="ARBA" id="ARBA00023587"/>
    </source>
</evidence>
<reference evidence="4 5" key="1">
    <citation type="submission" date="2016-10" db="EMBL/GenBank/DDBJ databases">
        <authorList>
            <person name="de Groot N.N."/>
        </authorList>
    </citation>
    <scope>NUCLEOTIDE SEQUENCE [LARGE SCALE GENOMIC DNA]</scope>
    <source>
        <strain evidence="4 5">DSM 12271</strain>
    </source>
</reference>
<dbReference type="Proteomes" id="UP000198619">
    <property type="component" value="Unassembled WGS sequence"/>
</dbReference>
<dbReference type="RefSeq" id="WP_090042243.1">
    <property type="nucleotide sequence ID" value="NZ_FOKI01000024.1"/>
</dbReference>
<protein>
    <submittedName>
        <fullName evidence="4">Ethanolamine utilization protein EutN</fullName>
    </submittedName>
</protein>